<organism evidence="2 3">
    <name type="scientific">Acinetobacter johnsonii SH046</name>
    <dbReference type="NCBI Taxonomy" id="575586"/>
    <lineage>
        <taxon>Bacteria</taxon>
        <taxon>Pseudomonadati</taxon>
        <taxon>Pseudomonadota</taxon>
        <taxon>Gammaproteobacteria</taxon>
        <taxon>Moraxellales</taxon>
        <taxon>Moraxellaceae</taxon>
        <taxon>Acinetobacter</taxon>
    </lineage>
</organism>
<reference evidence="3" key="1">
    <citation type="journal article" date="2012" name="PLoS ONE">
        <title>The success of Acinetobacter species; genetic, metabolic and virulence attributes.</title>
        <authorList>
            <person name="Peleg A.Y."/>
            <person name="de Breij A."/>
            <person name="Adams M.D."/>
            <person name="Cerqueira G.M."/>
            <person name="Mocali S."/>
            <person name="Galardini M."/>
            <person name="Nibbering P.H."/>
            <person name="Earl A.M."/>
            <person name="Ward D.V."/>
            <person name="Paterson D.L."/>
            <person name="Seifert H."/>
            <person name="Dijkshoorn L."/>
        </authorList>
    </citation>
    <scope>NUCLEOTIDE SEQUENCE [LARGE SCALE GENOMIC DNA]</scope>
    <source>
        <strain evidence="3">SH046</strain>
    </source>
</reference>
<dbReference type="AlphaFoldDB" id="D0S8T1"/>
<dbReference type="Proteomes" id="UP000012047">
    <property type="component" value="Unassembled WGS sequence"/>
</dbReference>
<evidence type="ECO:0000313" key="3">
    <source>
        <dbReference type="Proteomes" id="UP000012047"/>
    </source>
</evidence>
<dbReference type="EMBL" id="GG704964">
    <property type="protein sequence ID" value="EEY97803.1"/>
    <property type="molecule type" value="Genomic_DNA"/>
</dbReference>
<protein>
    <recommendedName>
        <fullName evidence="1">KTSC domain-containing protein</fullName>
    </recommendedName>
</protein>
<evidence type="ECO:0000259" key="1">
    <source>
        <dbReference type="Pfam" id="PF13619"/>
    </source>
</evidence>
<feature type="domain" description="KTSC" evidence="1">
    <location>
        <begin position="32"/>
        <end position="75"/>
    </location>
</feature>
<gene>
    <name evidence="2" type="ORF">HMPREF0016_00886</name>
</gene>
<dbReference type="eggNOG" id="ENOG5031RH7">
    <property type="taxonomic scope" value="Bacteria"/>
</dbReference>
<name>D0S8T1_ACIJO</name>
<dbReference type="InterPro" id="IPR025309">
    <property type="entry name" value="KTSC_dom"/>
</dbReference>
<accession>D0S8T1</accession>
<sequence length="85" mass="10201">MEKIMSLIDEMIENPNNIIMVGYLDESEDHPSRLDVGFDNGFEYQIEGVPRELYEKLEKSRQRSTFFTTEIYYQYKDKIKIIKPE</sequence>
<proteinExistence type="predicted"/>
<dbReference type="Pfam" id="PF13619">
    <property type="entry name" value="KTSC"/>
    <property type="match status" value="1"/>
</dbReference>
<evidence type="ECO:0000313" key="2">
    <source>
        <dbReference type="EMBL" id="EEY97803.1"/>
    </source>
</evidence>
<dbReference type="HOGENOM" id="CLU_2505245_0_0_6"/>